<gene>
    <name evidence="3" type="ORF">CYNAS_LOCUS12587</name>
</gene>
<dbReference type="InterPro" id="IPR045068">
    <property type="entry name" value="BACURD1-3"/>
</dbReference>
<feature type="region of interest" description="Disordered" evidence="1">
    <location>
        <begin position="45"/>
        <end position="64"/>
    </location>
</feature>
<dbReference type="Gene3D" id="3.30.710.10">
    <property type="entry name" value="Potassium Channel Kv1.1, Chain A"/>
    <property type="match status" value="1"/>
</dbReference>
<dbReference type="AlphaFoldDB" id="A0AA36M678"/>
<dbReference type="SUPFAM" id="SSF54695">
    <property type="entry name" value="POZ domain"/>
    <property type="match status" value="1"/>
</dbReference>
<evidence type="ECO:0000259" key="2">
    <source>
        <dbReference type="SMART" id="SM00225"/>
    </source>
</evidence>
<evidence type="ECO:0000313" key="4">
    <source>
        <dbReference type="Proteomes" id="UP001176961"/>
    </source>
</evidence>
<feature type="region of interest" description="Disordered" evidence="1">
    <location>
        <begin position="295"/>
        <end position="333"/>
    </location>
</feature>
<dbReference type="CDD" id="cd18316">
    <property type="entry name" value="BTB_POZ_KCTD-like"/>
    <property type="match status" value="1"/>
</dbReference>
<dbReference type="PANTHER" id="PTHR11145">
    <property type="entry name" value="BTB/POZ DOMAIN-CONTAINING ADAPTER FOR CUL3-MEDIATED RHOA DEGRADATION PROTEIN FAMILY MEMBER"/>
    <property type="match status" value="1"/>
</dbReference>
<accession>A0AA36M678</accession>
<dbReference type="PANTHER" id="PTHR11145:SF12">
    <property type="entry name" value="BTB DOMAIN-CONTAINING PROTEIN"/>
    <property type="match status" value="1"/>
</dbReference>
<protein>
    <recommendedName>
        <fullName evidence="2">BTB domain-containing protein</fullName>
    </recommendedName>
</protein>
<sequence length="333" mass="37966">MHAEERQNRWEVQGVQGTLRKQDFALRPAQSVVTSDGAVHRFSSTTAKKRGRQRMAGKSNQKNGGRVRINVGGVVFETTVSTLTRLNNTLLSTMVAERWRNQEEFFVDRNPRYFAKILDYLRDGENVTLPNGSEAREALRKEAEFYNLHGLAKMCMSCPSAYKVDEGSVEDIKTGDVVRWRESVIENYWKYLVRYWYEREQARYREENSRCIACGSLAEHYVGPTATVTKVDVDKILTERGDWIALRQHMPYMKGQVTNARDDLSCCMVQWGTAMSTHVPKSALRLDNPHLMASDTSNIRPSYTPSSPLYSPREPNYTPSSSLYSSCSSGYTP</sequence>
<name>A0AA36M678_CYLNA</name>
<dbReference type="InterPro" id="IPR000210">
    <property type="entry name" value="BTB/POZ_dom"/>
</dbReference>
<proteinExistence type="predicted"/>
<comment type="caution">
    <text evidence="3">The sequence shown here is derived from an EMBL/GenBank/DDBJ whole genome shotgun (WGS) entry which is preliminary data.</text>
</comment>
<evidence type="ECO:0000256" key="1">
    <source>
        <dbReference type="SAM" id="MobiDB-lite"/>
    </source>
</evidence>
<dbReference type="GO" id="GO:0051260">
    <property type="term" value="P:protein homooligomerization"/>
    <property type="evidence" value="ECO:0007669"/>
    <property type="project" value="InterPro"/>
</dbReference>
<dbReference type="SMART" id="SM00225">
    <property type="entry name" value="BTB"/>
    <property type="match status" value="1"/>
</dbReference>
<dbReference type="Pfam" id="PF02214">
    <property type="entry name" value="BTB_2"/>
    <property type="match status" value="1"/>
</dbReference>
<evidence type="ECO:0000313" key="3">
    <source>
        <dbReference type="EMBL" id="CAJ0600604.1"/>
    </source>
</evidence>
<dbReference type="InterPro" id="IPR011333">
    <property type="entry name" value="SKP1/BTB/POZ_sf"/>
</dbReference>
<dbReference type="Proteomes" id="UP001176961">
    <property type="component" value="Unassembled WGS sequence"/>
</dbReference>
<feature type="domain" description="BTB" evidence="2">
    <location>
        <begin position="65"/>
        <end position="163"/>
    </location>
</feature>
<organism evidence="3 4">
    <name type="scientific">Cylicocyclus nassatus</name>
    <name type="common">Nematode worm</name>
    <dbReference type="NCBI Taxonomy" id="53992"/>
    <lineage>
        <taxon>Eukaryota</taxon>
        <taxon>Metazoa</taxon>
        <taxon>Ecdysozoa</taxon>
        <taxon>Nematoda</taxon>
        <taxon>Chromadorea</taxon>
        <taxon>Rhabditida</taxon>
        <taxon>Rhabditina</taxon>
        <taxon>Rhabditomorpha</taxon>
        <taxon>Strongyloidea</taxon>
        <taxon>Strongylidae</taxon>
        <taxon>Cylicocyclus</taxon>
    </lineage>
</organism>
<feature type="compositionally biased region" description="Low complexity" evidence="1">
    <location>
        <begin position="320"/>
        <end position="333"/>
    </location>
</feature>
<dbReference type="InterPro" id="IPR003131">
    <property type="entry name" value="T1-type_BTB"/>
</dbReference>
<keyword evidence="4" id="KW-1185">Reference proteome</keyword>
<reference evidence="3" key="1">
    <citation type="submission" date="2023-07" db="EMBL/GenBank/DDBJ databases">
        <authorList>
            <consortium name="CYATHOMIX"/>
        </authorList>
    </citation>
    <scope>NUCLEOTIDE SEQUENCE</scope>
    <source>
        <strain evidence="3">N/A</strain>
    </source>
</reference>
<dbReference type="EMBL" id="CATQJL010000224">
    <property type="protein sequence ID" value="CAJ0600604.1"/>
    <property type="molecule type" value="Genomic_DNA"/>
</dbReference>
<feature type="compositionally biased region" description="Low complexity" evidence="1">
    <location>
        <begin position="301"/>
        <end position="312"/>
    </location>
</feature>